<dbReference type="SUPFAM" id="SSF51905">
    <property type="entry name" value="FAD/NAD(P)-binding domain"/>
    <property type="match status" value="1"/>
</dbReference>
<name>A0A5N3P6X7_9HYPH</name>
<gene>
    <name evidence="3" type="ORF">FEZ63_18605</name>
</gene>
<evidence type="ECO:0000259" key="2">
    <source>
        <dbReference type="Pfam" id="PF01266"/>
    </source>
</evidence>
<accession>A0A5N3P6X7</accession>
<dbReference type="PANTHER" id="PTHR13847:SF287">
    <property type="entry name" value="FAD-DEPENDENT OXIDOREDUCTASE DOMAIN-CONTAINING PROTEIN 1"/>
    <property type="match status" value="1"/>
</dbReference>
<evidence type="ECO:0000256" key="1">
    <source>
        <dbReference type="ARBA" id="ARBA00023002"/>
    </source>
</evidence>
<dbReference type="RefSeq" id="WP_150947260.1">
    <property type="nucleotide sequence ID" value="NZ_VCMV01000035.1"/>
</dbReference>
<keyword evidence="4" id="KW-1185">Reference proteome</keyword>
<dbReference type="Pfam" id="PF01266">
    <property type="entry name" value="DAO"/>
    <property type="match status" value="1"/>
</dbReference>
<sequence>MQFDYLVIGAGVSGASAAFELAASGSVALIEAENVPGYHSTGRSAALYTRNYGVPIVQRINAASHDFFMNPPPGFAEYPLLTPRGSLTVAGPGDEDRLEAVLALSSPGNAIELIPAAQALSLAPVLRPEQVGAAALEGGVMDMDVAALHQGYLRGLRQRGGTITCGSRVERLERRGGLWVLTAADVTISGRIIVNAAGAWADEIGAMAGAVRLNLVPKRRTAILIDSPAGLELGTMPAVEFIDGEAYFKPDAGKIMASPGDQTPAAPHDAQPEEWDVAVLVDWLESRTTLSIRRIAHSWAGLRSFVDDEVPVVGFDRQAENFFWLAGQGGFGIMMAPALSKAARNLIVSGMLPLELRNRGIEERHLSPDRLLNA</sequence>
<evidence type="ECO:0000313" key="3">
    <source>
        <dbReference type="EMBL" id="KAB0265482.1"/>
    </source>
</evidence>
<dbReference type="Proteomes" id="UP000325684">
    <property type="component" value="Unassembled WGS sequence"/>
</dbReference>
<dbReference type="AlphaFoldDB" id="A0A5N3P6X7"/>
<dbReference type="PANTHER" id="PTHR13847">
    <property type="entry name" value="SARCOSINE DEHYDROGENASE-RELATED"/>
    <property type="match status" value="1"/>
</dbReference>
<dbReference type="Gene3D" id="3.30.9.10">
    <property type="entry name" value="D-Amino Acid Oxidase, subunit A, domain 2"/>
    <property type="match status" value="1"/>
</dbReference>
<proteinExistence type="predicted"/>
<protein>
    <submittedName>
        <fullName evidence="3">FAD-binding oxidoreductase</fullName>
    </submittedName>
</protein>
<reference evidence="3 4" key="1">
    <citation type="journal article" date="2019" name="Microorganisms">
        <title>Genome Insights into the Novel Species Microvirga brassicacearum, a Rapeseed Endophyte with Biotechnological Potential.</title>
        <authorList>
            <person name="Jimenez-Gomez A."/>
            <person name="Saati-Santamaria Z."/>
            <person name="Igual J.M."/>
            <person name="Rivas R."/>
            <person name="Mateos P.F."/>
            <person name="Garcia-Fraile P."/>
        </authorList>
    </citation>
    <scope>NUCLEOTIDE SEQUENCE [LARGE SCALE GENOMIC DNA]</scope>
    <source>
        <strain evidence="3 4">CDVBN77</strain>
    </source>
</reference>
<keyword evidence="1" id="KW-0560">Oxidoreductase</keyword>
<dbReference type="InterPro" id="IPR006076">
    <property type="entry name" value="FAD-dep_OxRdtase"/>
</dbReference>
<dbReference type="OrthoDB" id="7421214at2"/>
<dbReference type="InterPro" id="IPR036188">
    <property type="entry name" value="FAD/NAD-bd_sf"/>
</dbReference>
<organism evidence="3 4">
    <name type="scientific">Microvirga brassicacearum</name>
    <dbReference type="NCBI Taxonomy" id="2580413"/>
    <lineage>
        <taxon>Bacteria</taxon>
        <taxon>Pseudomonadati</taxon>
        <taxon>Pseudomonadota</taxon>
        <taxon>Alphaproteobacteria</taxon>
        <taxon>Hyphomicrobiales</taxon>
        <taxon>Methylobacteriaceae</taxon>
        <taxon>Microvirga</taxon>
    </lineage>
</organism>
<dbReference type="GO" id="GO:0005737">
    <property type="term" value="C:cytoplasm"/>
    <property type="evidence" value="ECO:0007669"/>
    <property type="project" value="TreeGrafter"/>
</dbReference>
<feature type="domain" description="FAD dependent oxidoreductase" evidence="2">
    <location>
        <begin position="4"/>
        <end position="343"/>
    </location>
</feature>
<dbReference type="GO" id="GO:0016491">
    <property type="term" value="F:oxidoreductase activity"/>
    <property type="evidence" value="ECO:0007669"/>
    <property type="project" value="UniProtKB-KW"/>
</dbReference>
<comment type="caution">
    <text evidence="3">The sequence shown here is derived from an EMBL/GenBank/DDBJ whole genome shotgun (WGS) entry which is preliminary data.</text>
</comment>
<dbReference type="EMBL" id="VCMV01000035">
    <property type="protein sequence ID" value="KAB0265482.1"/>
    <property type="molecule type" value="Genomic_DNA"/>
</dbReference>
<evidence type="ECO:0000313" key="4">
    <source>
        <dbReference type="Proteomes" id="UP000325684"/>
    </source>
</evidence>
<dbReference type="Gene3D" id="3.50.50.60">
    <property type="entry name" value="FAD/NAD(P)-binding domain"/>
    <property type="match status" value="1"/>
</dbReference>